<name>A0A1J1IQK5_9DIPT</name>
<reference evidence="1 2" key="1">
    <citation type="submission" date="2015-04" db="EMBL/GenBank/DDBJ databases">
        <authorList>
            <person name="Syromyatnikov M.Y."/>
            <person name="Popov V.N."/>
        </authorList>
    </citation>
    <scope>NUCLEOTIDE SEQUENCE [LARGE SCALE GENOMIC DNA]</scope>
</reference>
<protein>
    <submittedName>
        <fullName evidence="1">CLUMA_CG015043, isoform A</fullName>
    </submittedName>
</protein>
<dbReference type="EMBL" id="CVRI01000056">
    <property type="protein sequence ID" value="CRL01828.1"/>
    <property type="molecule type" value="Genomic_DNA"/>
</dbReference>
<evidence type="ECO:0000313" key="1">
    <source>
        <dbReference type="EMBL" id="CRL01828.1"/>
    </source>
</evidence>
<sequence length="67" mass="7968">MQMTVEMRKSNICKASASTTRRHHVRCSHGYPMMLSLLVIKNMFDWFEPLHCLTYFRLLIPQQKTLP</sequence>
<organism evidence="1 2">
    <name type="scientific">Clunio marinus</name>
    <dbReference type="NCBI Taxonomy" id="568069"/>
    <lineage>
        <taxon>Eukaryota</taxon>
        <taxon>Metazoa</taxon>
        <taxon>Ecdysozoa</taxon>
        <taxon>Arthropoda</taxon>
        <taxon>Hexapoda</taxon>
        <taxon>Insecta</taxon>
        <taxon>Pterygota</taxon>
        <taxon>Neoptera</taxon>
        <taxon>Endopterygota</taxon>
        <taxon>Diptera</taxon>
        <taxon>Nematocera</taxon>
        <taxon>Chironomoidea</taxon>
        <taxon>Chironomidae</taxon>
        <taxon>Clunio</taxon>
    </lineage>
</organism>
<dbReference type="Proteomes" id="UP000183832">
    <property type="component" value="Unassembled WGS sequence"/>
</dbReference>
<dbReference type="AlphaFoldDB" id="A0A1J1IQK5"/>
<evidence type="ECO:0000313" key="2">
    <source>
        <dbReference type="Proteomes" id="UP000183832"/>
    </source>
</evidence>
<accession>A0A1J1IQK5</accession>
<gene>
    <name evidence="1" type="ORF">CLUMA_CG015043</name>
</gene>
<proteinExistence type="predicted"/>
<keyword evidence="2" id="KW-1185">Reference proteome</keyword>